<dbReference type="Proteomes" id="UP000264702">
    <property type="component" value="Unassembled WGS sequence"/>
</dbReference>
<dbReference type="EMBL" id="QVQT01000008">
    <property type="protein sequence ID" value="RFU14941.1"/>
    <property type="molecule type" value="Genomic_DNA"/>
</dbReference>
<dbReference type="SUPFAM" id="SSF69318">
    <property type="entry name" value="Integrin alpha N-terminal domain"/>
    <property type="match status" value="1"/>
</dbReference>
<dbReference type="InterPro" id="IPR013517">
    <property type="entry name" value="FG-GAP"/>
</dbReference>
<sequence length="592" mass="64919">MNFPRRRFLGSSLFLLGSTLTEMLATPLWKWGDPSLAQAAVAGPAASPVQFVNVAREAGLNAPSVWGGVDHKRSILEAKGSGLAFFDYDHDGWLDIYLSNGDRLDTQWPAGKAPTSHLYKNNRDGTFTDVTEKSGLGVTGWQTGVCVGDYDNDGWDDLFCCFWGHNILFHNNGDGTFTDVTHKSGLYKDQIRWGVGCTFLDYDRDGHLDLFVCNYVALEPSMIPPAGAANNCQWKGVPVMCGPRGLPGGVNLLYHNNGNGTFTDVSEKSGILKPGPRYSITAVSYDFDNDGWPDIYVAVDSEPSILFKNNHDGTFTDVAMMAGCAYSNEGHEQAGMGVAVADYDCDGWFDIFKTNFADDTSDLYHGNGDGTYTDVAFSAGVANNRYVAWGCGFIDYDNDGWKDILQVNGHVYPEIDRYHFGQTFKNPRLVYKNLGNGQFKDVSAEMGPGISEQYSSRGAAFGDYDNDGDVDVLILNMNDLPSLLRNDGGNQQNWIKIRLLGTQCNRTAIGARVRVTTGKHIQMDEVHSGTSVMSQSDLRLHFGLGAADTVDLIEVKWPTTWKVERFAHVKANQILTIREGDGIIATAAAKLK</sequence>
<feature type="domain" description="ASPIC/UnbV" evidence="2">
    <location>
        <begin position="508"/>
        <end position="576"/>
    </location>
</feature>
<evidence type="ECO:0000313" key="3">
    <source>
        <dbReference type="EMBL" id="RFU14941.1"/>
    </source>
</evidence>
<reference evidence="3 4" key="1">
    <citation type="submission" date="2018-08" db="EMBL/GenBank/DDBJ databases">
        <title>Acidipila sp. 4G-K13, an acidobacterium isolated from forest soil.</title>
        <authorList>
            <person name="Gao Z.-H."/>
            <person name="Qiu L.-H."/>
        </authorList>
    </citation>
    <scope>NUCLEOTIDE SEQUENCE [LARGE SCALE GENOMIC DNA]</scope>
    <source>
        <strain evidence="3 4">4G-K13</strain>
    </source>
</reference>
<dbReference type="InterPro" id="IPR027039">
    <property type="entry name" value="Crtac1"/>
</dbReference>
<dbReference type="PANTHER" id="PTHR16026">
    <property type="entry name" value="CARTILAGE ACIDIC PROTEIN 1"/>
    <property type="match status" value="1"/>
</dbReference>
<keyword evidence="1" id="KW-0732">Signal</keyword>
<dbReference type="InterPro" id="IPR011519">
    <property type="entry name" value="UnbV_ASPIC"/>
</dbReference>
<keyword evidence="4" id="KW-1185">Reference proteome</keyword>
<dbReference type="Pfam" id="PF13517">
    <property type="entry name" value="FG-GAP_3"/>
    <property type="match status" value="3"/>
</dbReference>
<evidence type="ECO:0000256" key="1">
    <source>
        <dbReference type="ARBA" id="ARBA00022729"/>
    </source>
</evidence>
<dbReference type="OrthoDB" id="9816120at2"/>
<accession>A0A372IJL5</accession>
<organism evidence="3 4">
    <name type="scientific">Paracidobacterium acidisoli</name>
    <dbReference type="NCBI Taxonomy" id="2303751"/>
    <lineage>
        <taxon>Bacteria</taxon>
        <taxon>Pseudomonadati</taxon>
        <taxon>Acidobacteriota</taxon>
        <taxon>Terriglobia</taxon>
        <taxon>Terriglobales</taxon>
        <taxon>Acidobacteriaceae</taxon>
        <taxon>Paracidobacterium</taxon>
    </lineage>
</organism>
<evidence type="ECO:0000259" key="2">
    <source>
        <dbReference type="Pfam" id="PF07593"/>
    </source>
</evidence>
<protein>
    <submittedName>
        <fullName evidence="3">CRTAC1 family protein</fullName>
    </submittedName>
</protein>
<dbReference type="PANTHER" id="PTHR16026:SF0">
    <property type="entry name" value="CARTILAGE ACIDIC PROTEIN 1"/>
    <property type="match status" value="1"/>
</dbReference>
<evidence type="ECO:0000313" key="4">
    <source>
        <dbReference type="Proteomes" id="UP000264702"/>
    </source>
</evidence>
<dbReference type="AlphaFoldDB" id="A0A372IJL5"/>
<name>A0A372IJL5_9BACT</name>
<dbReference type="RefSeq" id="WP_117303286.1">
    <property type="nucleotide sequence ID" value="NZ_QVQT02000008.1"/>
</dbReference>
<comment type="caution">
    <text evidence="3">The sequence shown here is derived from an EMBL/GenBank/DDBJ whole genome shotgun (WGS) entry which is preliminary data.</text>
</comment>
<dbReference type="Pfam" id="PF07593">
    <property type="entry name" value="UnbV_ASPIC"/>
    <property type="match status" value="1"/>
</dbReference>
<gene>
    <name evidence="3" type="ORF">D0Y96_19200</name>
</gene>
<proteinExistence type="predicted"/>
<dbReference type="Gene3D" id="2.130.10.130">
    <property type="entry name" value="Integrin alpha, N-terminal"/>
    <property type="match status" value="2"/>
</dbReference>
<dbReference type="InterPro" id="IPR028994">
    <property type="entry name" value="Integrin_alpha_N"/>
</dbReference>